<gene>
    <name evidence="3" type="primary">x3</name>
</gene>
<evidence type="ECO:0000256" key="2">
    <source>
        <dbReference type="SAM" id="Phobius"/>
    </source>
</evidence>
<keyword evidence="2" id="KW-1133">Transmembrane helix</keyword>
<evidence type="ECO:0000256" key="1">
    <source>
        <dbReference type="SAM" id="MobiDB-lite"/>
    </source>
</evidence>
<proteinExistence type="predicted"/>
<dbReference type="GeneID" id="13435462"/>
<dbReference type="RefSeq" id="YP_006576209.1">
    <property type="nucleotide sequence ID" value="NC_018359.1"/>
</dbReference>
<accession>J3JRF5</accession>
<feature type="transmembrane region" description="Helical" evidence="2">
    <location>
        <begin position="12"/>
        <end position="37"/>
    </location>
</feature>
<geneLocation type="mitochondrion" evidence="3"/>
<feature type="region of interest" description="Disordered" evidence="1">
    <location>
        <begin position="310"/>
        <end position="330"/>
    </location>
</feature>
<evidence type="ECO:0000313" key="3">
    <source>
        <dbReference type="EMBL" id="AEY94408.1"/>
    </source>
</evidence>
<feature type="region of interest" description="Disordered" evidence="1">
    <location>
        <begin position="146"/>
        <end position="232"/>
    </location>
</feature>
<reference evidence="3" key="2">
    <citation type="journal article" date="2012" name="PLoS ONE">
        <title>Phylogenetic Analysis of the Complete Mitochondrial Genome of Madurella mycetomatis Confirms Its Taxonomic Position within the Order Sordariales.</title>
        <authorList>
            <person name="van de Sande W.W."/>
        </authorList>
    </citation>
    <scope>NUCLEOTIDE SEQUENCE</scope>
</reference>
<name>J3JRF5_9PEZI</name>
<feature type="compositionally biased region" description="Low complexity" evidence="1">
    <location>
        <begin position="213"/>
        <end position="231"/>
    </location>
</feature>
<keyword evidence="2" id="KW-0472">Membrane</keyword>
<dbReference type="AlphaFoldDB" id="J3JRF5"/>
<keyword evidence="2" id="KW-0812">Transmembrane</keyword>
<organism evidence="3">
    <name type="scientific">Madurella mycetomatis</name>
    <dbReference type="NCBI Taxonomy" id="100816"/>
    <lineage>
        <taxon>Eukaryota</taxon>
        <taxon>Fungi</taxon>
        <taxon>Dikarya</taxon>
        <taxon>Ascomycota</taxon>
        <taxon>Pezizomycotina</taxon>
        <taxon>Sordariomycetes</taxon>
        <taxon>Sordariomycetidae</taxon>
        <taxon>Sordariales</taxon>
        <taxon>Sordariales incertae sedis</taxon>
        <taxon>Madurella</taxon>
    </lineage>
</organism>
<feature type="compositionally biased region" description="Polar residues" evidence="1">
    <location>
        <begin position="169"/>
        <end position="178"/>
    </location>
</feature>
<dbReference type="EMBL" id="JQ015302">
    <property type="protein sequence ID" value="AEY94408.1"/>
    <property type="molecule type" value="Genomic_DNA"/>
</dbReference>
<feature type="compositionally biased region" description="Low complexity" evidence="1">
    <location>
        <begin position="190"/>
        <end position="205"/>
    </location>
</feature>
<sequence>MINHIKFFTTKFVKFSFILGFNLLKYIIFILPFILIFKSSYLCWDNNIWTFDYYNQQFISSIPFFGQIFSENIWGNNLILSLDMIRNNQTISQILFFSGLSSILAENLFDTLIDFYSKVKYFPVTGGEGFVDTLYSEGKTPWKKDTMAMTDSSVDESGLNSGSYREPSSGASSGSGLNQAGVGTAVVDTGESSESPARGESSSGGNTQTIAPSSGGESSSINSSSKRYNSIESKHERLSRAYGHAMESLYNDLKKLSLEMDKAENKEKWENLKAQRDEAIETISMVTKASTDEIEKYMSVKDSENNTIKRNYDLLDEDNKDGNDKPSKRK</sequence>
<keyword evidence="3" id="KW-0496">Mitochondrion</keyword>
<reference evidence="3" key="1">
    <citation type="submission" date="2011-11" db="EMBL/GenBank/DDBJ databases">
        <authorList>
            <person name="van de Sande W.J."/>
        </authorList>
    </citation>
    <scope>NUCLEOTIDE SEQUENCE</scope>
</reference>
<feature type="compositionally biased region" description="Basic and acidic residues" evidence="1">
    <location>
        <begin position="320"/>
        <end position="330"/>
    </location>
</feature>
<protein>
    <submittedName>
        <fullName evidence="3">Uncharacterized protein</fullName>
    </submittedName>
</protein>